<dbReference type="Proteomes" id="UP000229239">
    <property type="component" value="Unassembled WGS sequence"/>
</dbReference>
<keyword evidence="4" id="KW-1185">Reference proteome</keyword>
<keyword evidence="2" id="KW-0472">Membrane</keyword>
<gene>
    <name evidence="3" type="ORF">CSQ86_00880</name>
</gene>
<evidence type="ECO:0000256" key="1">
    <source>
        <dbReference type="SAM" id="MobiDB-lite"/>
    </source>
</evidence>
<dbReference type="EMBL" id="PEBJ01000001">
    <property type="protein sequence ID" value="PJM77670.1"/>
    <property type="molecule type" value="Genomic_DNA"/>
</dbReference>
<feature type="transmembrane region" description="Helical" evidence="2">
    <location>
        <begin position="45"/>
        <end position="63"/>
    </location>
</feature>
<reference evidence="4" key="1">
    <citation type="submission" date="2017-10" db="EMBL/GenBank/DDBJ databases">
        <title>Draft genome sequences of strains TRE 1, TRE 9, TRE H and TRI 7, isolated from tamarins, belonging to four potential novel Bifidobacterium species.</title>
        <authorList>
            <person name="Mattarelli P."/>
            <person name="Modesto M."/>
            <person name="Puglisi E."/>
            <person name="Morelli L."/>
            <person name="Bonetti A."/>
            <person name="Spezio C."/>
            <person name="Sandri C."/>
        </authorList>
    </citation>
    <scope>NUCLEOTIDE SEQUENCE [LARGE SCALE GENOMIC DNA]</scope>
    <source>
        <strain evidence="4">TREH</strain>
    </source>
</reference>
<feature type="region of interest" description="Disordered" evidence="1">
    <location>
        <begin position="113"/>
        <end position="139"/>
    </location>
</feature>
<evidence type="ECO:0000313" key="4">
    <source>
        <dbReference type="Proteomes" id="UP000229239"/>
    </source>
</evidence>
<feature type="transmembrane region" description="Helical" evidence="2">
    <location>
        <begin position="69"/>
        <end position="86"/>
    </location>
</feature>
<keyword evidence="2" id="KW-0812">Transmembrane</keyword>
<evidence type="ECO:0000256" key="2">
    <source>
        <dbReference type="SAM" id="Phobius"/>
    </source>
</evidence>
<name>A0A2M9HLH7_9BIFI</name>
<comment type="caution">
    <text evidence="3">The sequence shown here is derived from an EMBL/GenBank/DDBJ whole genome shotgun (WGS) entry which is preliminary data.</text>
</comment>
<proteinExistence type="predicted"/>
<organism evidence="3 4">
    <name type="scientific">Bifidobacterium felsineum</name>
    <dbReference type="NCBI Taxonomy" id="2045440"/>
    <lineage>
        <taxon>Bacteria</taxon>
        <taxon>Bacillati</taxon>
        <taxon>Actinomycetota</taxon>
        <taxon>Actinomycetes</taxon>
        <taxon>Bifidobacteriales</taxon>
        <taxon>Bifidobacteriaceae</taxon>
        <taxon>Bifidobacterium</taxon>
    </lineage>
</organism>
<keyword evidence="2" id="KW-1133">Transmembrane helix</keyword>
<protein>
    <submittedName>
        <fullName evidence="3">Uncharacterized protein</fullName>
    </submittedName>
</protein>
<accession>A0A2M9HLH7</accession>
<sequence>MVVRRGGCNRRIITSKEAIMAGKKDHSFNYWAMNYRGKFRRTKKLMPFTIGLCVLLLILGVLADDLVRSLIWIVIIAAIMVAQYYYTKKKAEEEEAQEAAQKQAAARAQAQAAQAQAQFQAPTAQGAPTQPQAPQSPRQ</sequence>
<evidence type="ECO:0000313" key="3">
    <source>
        <dbReference type="EMBL" id="PJM77670.1"/>
    </source>
</evidence>
<dbReference type="AlphaFoldDB" id="A0A2M9HLH7"/>